<comment type="caution">
    <text evidence="10">The sequence shown here is derived from an EMBL/GenBank/DDBJ whole genome shotgun (WGS) entry which is preliminary data.</text>
</comment>
<name>A0ABQ6K4U2_9MICO</name>
<dbReference type="Pfam" id="PF00232">
    <property type="entry name" value="Glyco_hydro_1"/>
    <property type="match status" value="1"/>
</dbReference>
<proteinExistence type="inferred from homology"/>
<evidence type="ECO:0000256" key="6">
    <source>
        <dbReference type="ARBA" id="ARBA00023277"/>
    </source>
</evidence>
<dbReference type="PANTHER" id="PTHR10353">
    <property type="entry name" value="GLYCOSYL HYDROLASE"/>
    <property type="match status" value="1"/>
</dbReference>
<evidence type="ECO:0000256" key="9">
    <source>
        <dbReference type="RuleBase" id="RU361175"/>
    </source>
</evidence>
<evidence type="ECO:0000313" key="11">
    <source>
        <dbReference type="Proteomes" id="UP001157034"/>
    </source>
</evidence>
<dbReference type="Gene3D" id="3.20.20.80">
    <property type="entry name" value="Glycosidases"/>
    <property type="match status" value="1"/>
</dbReference>
<keyword evidence="4 9" id="KW-0378">Hydrolase</keyword>
<evidence type="ECO:0000256" key="7">
    <source>
        <dbReference type="ARBA" id="ARBA00023295"/>
    </source>
</evidence>
<gene>
    <name evidence="10" type="ORF">GCM10025881_24610</name>
</gene>
<dbReference type="EC" id="3.2.1.21" evidence="3 9"/>
<evidence type="ECO:0000256" key="2">
    <source>
        <dbReference type="ARBA" id="ARBA00010838"/>
    </source>
</evidence>
<keyword evidence="7 9" id="KW-0326">Glycosidase</keyword>
<dbReference type="PROSITE" id="PS00653">
    <property type="entry name" value="GLYCOSYL_HYDROL_F1_2"/>
    <property type="match status" value="1"/>
</dbReference>
<accession>A0ABQ6K4U2</accession>
<dbReference type="Proteomes" id="UP001157034">
    <property type="component" value="Unassembled WGS sequence"/>
</dbReference>
<keyword evidence="5" id="KW-0136">Cellulose degradation</keyword>
<keyword evidence="11" id="KW-1185">Reference proteome</keyword>
<dbReference type="NCBIfam" id="TIGR03356">
    <property type="entry name" value="BGL"/>
    <property type="match status" value="1"/>
</dbReference>
<evidence type="ECO:0000256" key="1">
    <source>
        <dbReference type="ARBA" id="ARBA00000448"/>
    </source>
</evidence>
<dbReference type="InterPro" id="IPR017736">
    <property type="entry name" value="Glyco_hydro_1_beta-glucosidase"/>
</dbReference>
<comment type="catalytic activity">
    <reaction evidence="1 9">
        <text>Hydrolysis of terminal, non-reducing beta-D-glucosyl residues with release of beta-D-glucose.</text>
        <dbReference type="EC" id="3.2.1.21"/>
    </reaction>
</comment>
<protein>
    <recommendedName>
        <fullName evidence="3 9">Beta-glucosidase</fullName>
        <ecNumber evidence="3 9">3.2.1.21</ecNumber>
    </recommendedName>
</protein>
<keyword evidence="6" id="KW-0119">Carbohydrate metabolism</keyword>
<organism evidence="10 11">
    <name type="scientific">Pseudolysinimonas kribbensis</name>
    <dbReference type="NCBI Taxonomy" id="433641"/>
    <lineage>
        <taxon>Bacteria</taxon>
        <taxon>Bacillati</taxon>
        <taxon>Actinomycetota</taxon>
        <taxon>Actinomycetes</taxon>
        <taxon>Micrococcales</taxon>
        <taxon>Microbacteriaceae</taxon>
        <taxon>Pseudolysinimonas</taxon>
    </lineage>
</organism>
<evidence type="ECO:0000256" key="4">
    <source>
        <dbReference type="ARBA" id="ARBA00022801"/>
    </source>
</evidence>
<dbReference type="EMBL" id="BSVB01000001">
    <property type="protein sequence ID" value="GMA95637.1"/>
    <property type="molecule type" value="Genomic_DNA"/>
</dbReference>
<dbReference type="InterPro" id="IPR017853">
    <property type="entry name" value="GH"/>
</dbReference>
<dbReference type="SUPFAM" id="SSF51445">
    <property type="entry name" value="(Trans)glycosidases"/>
    <property type="match status" value="1"/>
</dbReference>
<evidence type="ECO:0000313" key="10">
    <source>
        <dbReference type="EMBL" id="GMA95637.1"/>
    </source>
</evidence>
<reference evidence="11" key="1">
    <citation type="journal article" date="2019" name="Int. J. Syst. Evol. Microbiol.">
        <title>The Global Catalogue of Microorganisms (GCM) 10K type strain sequencing project: providing services to taxonomists for standard genome sequencing and annotation.</title>
        <authorList>
            <consortium name="The Broad Institute Genomics Platform"/>
            <consortium name="The Broad Institute Genome Sequencing Center for Infectious Disease"/>
            <person name="Wu L."/>
            <person name="Ma J."/>
        </authorList>
    </citation>
    <scope>NUCLEOTIDE SEQUENCE [LARGE SCALE GENOMIC DNA]</scope>
    <source>
        <strain evidence="11">NBRC 108894</strain>
    </source>
</reference>
<dbReference type="PRINTS" id="PR00131">
    <property type="entry name" value="GLHYDRLASE1"/>
</dbReference>
<dbReference type="InterPro" id="IPR001360">
    <property type="entry name" value="Glyco_hydro_1"/>
</dbReference>
<dbReference type="PANTHER" id="PTHR10353:SF36">
    <property type="entry name" value="LP05116P"/>
    <property type="match status" value="1"/>
</dbReference>
<sequence length="460" mass="50547">MRRDDLPADFVWGTATAAYQVEGAVHEGGRGVSIWDTFARRPGAIADGTTGDVADDHFHRYRDDVALMRDLGVNAYRFSIAWPRIQPDGTGRALTAGLDFYRHLAETLHEAGVTPWATLYHWDLPQALEDRDGWMNRDTADRFADYADQVTTALGDVIDDWITLNEPWCSSFLSYAGGLHAPGRHEGTGAARAAHHLLLGHGRALAAIRSARPGARVGITLNLYSVVPASDGEADRDAARRIDGLSNRFFLDPVLRGAYPEDVLDDLGQREWFYENAGAGDLAEISRPIDFLGVNYYSRHTTAAGEPDPGPSSNPGSEFVRMVDTGAARTQIGWEIHPDGLVDVLRMAAERAPGLPLYVTENGSALPDEVAPDGTVDDPERTAYLQAHLEACHEAVAEGLPLRGYFVWSLIDNWEWAYGFSRRFGIVHVDYPTQRRIPKTSARWLARLLGGALDARSEGS</sequence>
<evidence type="ECO:0000256" key="5">
    <source>
        <dbReference type="ARBA" id="ARBA00023001"/>
    </source>
</evidence>
<comment type="similarity">
    <text evidence="2 9">Belongs to the glycosyl hydrolase 1 family.</text>
</comment>
<evidence type="ECO:0000256" key="8">
    <source>
        <dbReference type="ARBA" id="ARBA00023326"/>
    </source>
</evidence>
<dbReference type="InterPro" id="IPR033132">
    <property type="entry name" value="GH_1_N_CS"/>
</dbReference>
<keyword evidence="8" id="KW-0624">Polysaccharide degradation</keyword>
<evidence type="ECO:0000256" key="3">
    <source>
        <dbReference type="ARBA" id="ARBA00012744"/>
    </source>
</evidence>